<reference evidence="8" key="1">
    <citation type="submission" date="2021-07" db="EMBL/GenBank/DDBJ databases">
        <authorList>
            <person name="Branca A.L. A."/>
        </authorList>
    </citation>
    <scope>NUCLEOTIDE SEQUENCE</scope>
</reference>
<feature type="domain" description="NADP-dependent oxidoreductase" evidence="7">
    <location>
        <begin position="32"/>
        <end position="339"/>
    </location>
</feature>
<dbReference type="Gene3D" id="3.20.20.100">
    <property type="entry name" value="NADP-dependent oxidoreductase domain"/>
    <property type="match status" value="1"/>
</dbReference>
<sequence>MGCISQSPFQTTLSEYYSILNMSSSASSKPRVILGLMTFGPDPNVGARVTSLEEFGECLDHLKGYGYNEVDTARMYLGGKQEEFTAAVGWKERGLSLATKVYPTSPGVHKPENLRKKVEESLGNLQTDQVDIFYLHAADRSVPFAETLEEVNKLYQEGKFKRLGLSNYTSFEVAEIIIMCTERGWVRPSIYQAMYNAITRNIEQELIPCCHRYGLEIVVYNPLAGGILSGKYKPSTEKEIPQEGRFSDKNTTGELYRQRYMNLPVLDAIHTIVKPVADKHNLTLPEVAFRWLNHHSKLRLGRDGILIGVSSVDQLDANIEAIQKNALPEEMISALDAAWMAVKAASPPYWHLDLNYTYDTEAALFKR</sequence>
<evidence type="ECO:0000256" key="2">
    <source>
        <dbReference type="ARBA" id="ARBA00023002"/>
    </source>
</evidence>
<comment type="caution">
    <text evidence="8">The sequence shown here is derived from an EMBL/GenBank/DDBJ whole genome shotgun (WGS) entry which is preliminary data.</text>
</comment>
<dbReference type="Pfam" id="PF00248">
    <property type="entry name" value="Aldo_ket_red"/>
    <property type="match status" value="1"/>
</dbReference>
<comment type="catalytic activity">
    <reaction evidence="6">
        <text>xylitol + NAD(+) = D-xylose + NADH + H(+)</text>
        <dbReference type="Rhea" id="RHEA:27441"/>
        <dbReference type="ChEBI" id="CHEBI:15378"/>
        <dbReference type="ChEBI" id="CHEBI:17151"/>
        <dbReference type="ChEBI" id="CHEBI:53455"/>
        <dbReference type="ChEBI" id="CHEBI:57540"/>
        <dbReference type="ChEBI" id="CHEBI:57945"/>
        <dbReference type="EC" id="1.1.1.307"/>
    </reaction>
</comment>
<evidence type="ECO:0000313" key="8">
    <source>
        <dbReference type="EMBL" id="CAG8350452.1"/>
    </source>
</evidence>
<dbReference type="InterPro" id="IPR023210">
    <property type="entry name" value="NADP_OxRdtase_dom"/>
</dbReference>
<dbReference type="CDD" id="cd19075">
    <property type="entry name" value="AKR_AKR7A1-5"/>
    <property type="match status" value="1"/>
</dbReference>
<organism evidence="8 9">
    <name type="scientific">Penicillium salamii</name>
    <dbReference type="NCBI Taxonomy" id="1612424"/>
    <lineage>
        <taxon>Eukaryota</taxon>
        <taxon>Fungi</taxon>
        <taxon>Dikarya</taxon>
        <taxon>Ascomycota</taxon>
        <taxon>Pezizomycotina</taxon>
        <taxon>Eurotiomycetes</taxon>
        <taxon>Eurotiomycetidae</taxon>
        <taxon>Eurotiales</taxon>
        <taxon>Aspergillaceae</taxon>
        <taxon>Penicillium</taxon>
    </lineage>
</organism>
<dbReference type="EMBL" id="CAJVPD010000122">
    <property type="protein sequence ID" value="CAG8350452.1"/>
    <property type="molecule type" value="Genomic_DNA"/>
</dbReference>
<evidence type="ECO:0000256" key="6">
    <source>
        <dbReference type="ARBA" id="ARBA00049485"/>
    </source>
</evidence>
<dbReference type="Proteomes" id="UP001152592">
    <property type="component" value="Unassembled WGS sequence"/>
</dbReference>
<dbReference type="GO" id="GO:0016491">
    <property type="term" value="F:oxidoreductase activity"/>
    <property type="evidence" value="ECO:0007669"/>
    <property type="project" value="UniProtKB-KW"/>
</dbReference>
<comment type="catalytic activity">
    <reaction evidence="5">
        <text>xylitol + NADP(+) = D-xylose + NADPH + H(+)</text>
        <dbReference type="Rhea" id="RHEA:27445"/>
        <dbReference type="ChEBI" id="CHEBI:15378"/>
        <dbReference type="ChEBI" id="CHEBI:17151"/>
        <dbReference type="ChEBI" id="CHEBI:53455"/>
        <dbReference type="ChEBI" id="CHEBI:57783"/>
        <dbReference type="ChEBI" id="CHEBI:58349"/>
        <dbReference type="EC" id="1.1.1.307"/>
    </reaction>
</comment>
<name>A0A9W4IV27_9EURO</name>
<dbReference type="InterPro" id="IPR020471">
    <property type="entry name" value="AKR"/>
</dbReference>
<evidence type="ECO:0000256" key="5">
    <source>
        <dbReference type="ARBA" id="ARBA00047534"/>
    </source>
</evidence>
<evidence type="ECO:0000256" key="3">
    <source>
        <dbReference type="ARBA" id="ARBA00025065"/>
    </source>
</evidence>
<evidence type="ECO:0000259" key="7">
    <source>
        <dbReference type="Pfam" id="PF00248"/>
    </source>
</evidence>
<accession>A0A9W4IV27</accession>
<proteinExistence type="inferred from homology"/>
<dbReference type="PRINTS" id="PR00069">
    <property type="entry name" value="ALDKETRDTASE"/>
</dbReference>
<dbReference type="SUPFAM" id="SSF51430">
    <property type="entry name" value="NAD(P)-linked oxidoreductase"/>
    <property type="match status" value="1"/>
</dbReference>
<dbReference type="OrthoDB" id="10251185at2759"/>
<evidence type="ECO:0000313" key="9">
    <source>
        <dbReference type="Proteomes" id="UP001152592"/>
    </source>
</evidence>
<protein>
    <recommendedName>
        <fullName evidence="1">D-xylose reductase [NAD(P)H]</fullName>
        <ecNumber evidence="1">1.1.1.307</ecNumber>
    </recommendedName>
</protein>
<gene>
    <name evidence="8" type="ORF">PSALAMII_LOCUS3052</name>
</gene>
<dbReference type="PROSITE" id="PS00062">
    <property type="entry name" value="ALDOKETO_REDUCTASE_2"/>
    <property type="match status" value="1"/>
</dbReference>
<dbReference type="InterPro" id="IPR018170">
    <property type="entry name" value="Aldo/ket_reductase_CS"/>
</dbReference>
<comment type="similarity">
    <text evidence="4">Belongs to the aldo/keto reductase family. Aldo/keto reductase 2 subfamily.</text>
</comment>
<keyword evidence="2" id="KW-0560">Oxidoreductase</keyword>
<dbReference type="InterPro" id="IPR050523">
    <property type="entry name" value="AKR_Detox_Biosynth"/>
</dbReference>
<dbReference type="PANTHER" id="PTHR43364">
    <property type="entry name" value="NADH-SPECIFIC METHYLGLYOXAL REDUCTASE-RELATED"/>
    <property type="match status" value="1"/>
</dbReference>
<dbReference type="InterPro" id="IPR036812">
    <property type="entry name" value="NAD(P)_OxRdtase_dom_sf"/>
</dbReference>
<evidence type="ECO:0000256" key="1">
    <source>
        <dbReference type="ARBA" id="ARBA00012845"/>
    </source>
</evidence>
<dbReference type="EC" id="1.1.1.307" evidence="1"/>
<dbReference type="AlphaFoldDB" id="A0A9W4IV27"/>
<comment type="function">
    <text evidence="3">Catalyzes the initial reaction in the xylose utilization pathway by reducing D-xylose into xylitol. Xylose is a major component of hemicelluloses such as xylan. Most fungi utilize D-xylose via three enzymatic reactions, xylose reductase (XR), xylitol dehydrogenase (XDH), and xylulokinase, to form xylulose 5-phosphate, which enters pentose phosphate pathway.</text>
</comment>
<evidence type="ECO:0000256" key="4">
    <source>
        <dbReference type="ARBA" id="ARBA00038157"/>
    </source>
</evidence>
<dbReference type="PANTHER" id="PTHR43364:SF4">
    <property type="entry name" value="NAD(P)-LINKED OXIDOREDUCTASE SUPERFAMILY PROTEIN"/>
    <property type="match status" value="1"/>
</dbReference>